<dbReference type="Proteomes" id="UP000199263">
    <property type="component" value="Unassembled WGS sequence"/>
</dbReference>
<dbReference type="STRING" id="119641.SAMN05421842_10599"/>
<evidence type="ECO:0000256" key="4">
    <source>
        <dbReference type="ARBA" id="ARBA00012640"/>
    </source>
</evidence>
<dbReference type="InterPro" id="IPR006385">
    <property type="entry name" value="HAD_hydro_SerB1"/>
</dbReference>
<evidence type="ECO:0000256" key="2">
    <source>
        <dbReference type="ARBA" id="ARBA00005135"/>
    </source>
</evidence>
<dbReference type="PANTHER" id="PTHR43344">
    <property type="entry name" value="PHOSPHOSERINE PHOSPHATASE"/>
    <property type="match status" value="1"/>
</dbReference>
<evidence type="ECO:0000256" key="3">
    <source>
        <dbReference type="ARBA" id="ARBA00009184"/>
    </source>
</evidence>
<evidence type="ECO:0000313" key="13">
    <source>
        <dbReference type="Proteomes" id="UP000199263"/>
    </source>
</evidence>
<dbReference type="CDD" id="cd02612">
    <property type="entry name" value="HAD_PGPPase"/>
    <property type="match status" value="1"/>
</dbReference>
<dbReference type="RefSeq" id="WP_090089440.1">
    <property type="nucleotide sequence ID" value="NZ_FOMG01000005.1"/>
</dbReference>
<evidence type="ECO:0000256" key="6">
    <source>
        <dbReference type="ARBA" id="ARBA00022723"/>
    </source>
</evidence>
<name>A0A1I1KDJ5_9CLOT</name>
<keyword evidence="13" id="KW-1185">Reference proteome</keyword>
<evidence type="ECO:0000256" key="1">
    <source>
        <dbReference type="ARBA" id="ARBA00001946"/>
    </source>
</evidence>
<evidence type="ECO:0000256" key="5">
    <source>
        <dbReference type="ARBA" id="ARBA00022605"/>
    </source>
</evidence>
<reference evidence="12 13" key="1">
    <citation type="submission" date="2016-10" db="EMBL/GenBank/DDBJ databases">
        <authorList>
            <person name="de Groot N.N."/>
        </authorList>
    </citation>
    <scope>NUCLEOTIDE SEQUENCE [LARGE SCALE GENOMIC DNA]</scope>
    <source>
        <strain evidence="12 13">DSM 12992</strain>
    </source>
</reference>
<dbReference type="GO" id="GO:0005737">
    <property type="term" value="C:cytoplasm"/>
    <property type="evidence" value="ECO:0007669"/>
    <property type="project" value="TreeGrafter"/>
</dbReference>
<gene>
    <name evidence="12" type="ORF">SAMN05421842_10599</name>
</gene>
<comment type="cofactor">
    <cofactor evidence="1">
        <name>Mg(2+)</name>
        <dbReference type="ChEBI" id="CHEBI:18420"/>
    </cofactor>
</comment>
<dbReference type="InterPro" id="IPR023214">
    <property type="entry name" value="HAD_sf"/>
</dbReference>
<dbReference type="OrthoDB" id="9794212at2"/>
<dbReference type="AlphaFoldDB" id="A0A1I1KDJ5"/>
<organism evidence="12 13">
    <name type="scientific">Clostridium uliginosum</name>
    <dbReference type="NCBI Taxonomy" id="119641"/>
    <lineage>
        <taxon>Bacteria</taxon>
        <taxon>Bacillati</taxon>
        <taxon>Bacillota</taxon>
        <taxon>Clostridia</taxon>
        <taxon>Eubacteriales</taxon>
        <taxon>Clostridiaceae</taxon>
        <taxon>Clostridium</taxon>
    </lineage>
</organism>
<dbReference type="EC" id="3.1.3.3" evidence="4"/>
<proteinExistence type="inferred from homology"/>
<evidence type="ECO:0000256" key="9">
    <source>
        <dbReference type="ARBA" id="ARBA00023299"/>
    </source>
</evidence>
<keyword evidence="8" id="KW-0460">Magnesium</keyword>
<dbReference type="SUPFAM" id="SSF56784">
    <property type="entry name" value="HAD-like"/>
    <property type="match status" value="1"/>
</dbReference>
<comment type="catalytic activity">
    <reaction evidence="10">
        <text>O-phospho-L-serine + H2O = L-serine + phosphate</text>
        <dbReference type="Rhea" id="RHEA:21208"/>
        <dbReference type="ChEBI" id="CHEBI:15377"/>
        <dbReference type="ChEBI" id="CHEBI:33384"/>
        <dbReference type="ChEBI" id="CHEBI:43474"/>
        <dbReference type="ChEBI" id="CHEBI:57524"/>
        <dbReference type="EC" id="3.1.3.3"/>
    </reaction>
</comment>
<comment type="pathway">
    <text evidence="2">Amino-acid biosynthesis; L-serine biosynthesis; L-serine from 3-phospho-D-glycerate: step 3/3.</text>
</comment>
<sequence>MSKIGAFFDLDGTLYREGLITEVFKKMVKYEIIEPERWYNEVRPDFMKWDKRQGDYDNYLLKMIDVYLEAINGLYSYQVEYIAKKVVEQKGDRVYTFTRDRIKWHKQQGHIIMIISGSPSELVKEMANKYGFSDYKGANYVIDDNGMYTGEVVAMWNSKSKSKAINDLVEKHGIDLDKSYAYGDTSGDYTMFKEVKHPYCINPTKELLQKVLKDRELIEKINVIVERKDVIYNLDIEDIQFV</sequence>
<dbReference type="PANTHER" id="PTHR43344:SF2">
    <property type="entry name" value="PHOSPHOSERINE PHOSPHATASE"/>
    <property type="match status" value="1"/>
</dbReference>
<evidence type="ECO:0000256" key="10">
    <source>
        <dbReference type="ARBA" id="ARBA00048138"/>
    </source>
</evidence>
<evidence type="ECO:0000313" key="12">
    <source>
        <dbReference type="EMBL" id="SFC56788.1"/>
    </source>
</evidence>
<dbReference type="GO" id="GO:0000287">
    <property type="term" value="F:magnesium ion binding"/>
    <property type="evidence" value="ECO:0007669"/>
    <property type="project" value="TreeGrafter"/>
</dbReference>
<dbReference type="Pfam" id="PF12710">
    <property type="entry name" value="HAD"/>
    <property type="match status" value="1"/>
</dbReference>
<keyword evidence="7 12" id="KW-0378">Hydrolase</keyword>
<dbReference type="GO" id="GO:0006564">
    <property type="term" value="P:L-serine biosynthetic process"/>
    <property type="evidence" value="ECO:0007669"/>
    <property type="project" value="UniProtKB-KW"/>
</dbReference>
<keyword evidence="5" id="KW-0028">Amino-acid biosynthesis</keyword>
<dbReference type="InterPro" id="IPR036412">
    <property type="entry name" value="HAD-like_sf"/>
</dbReference>
<dbReference type="InterPro" id="IPR050582">
    <property type="entry name" value="HAD-like_SerB"/>
</dbReference>
<dbReference type="Gene3D" id="3.40.50.1000">
    <property type="entry name" value="HAD superfamily/HAD-like"/>
    <property type="match status" value="1"/>
</dbReference>
<evidence type="ECO:0000256" key="7">
    <source>
        <dbReference type="ARBA" id="ARBA00022801"/>
    </source>
</evidence>
<dbReference type="NCBIfam" id="TIGR01490">
    <property type="entry name" value="HAD-SF-IB-hyp1"/>
    <property type="match status" value="1"/>
</dbReference>
<keyword evidence="6" id="KW-0479">Metal-binding</keyword>
<dbReference type="GO" id="GO:0036424">
    <property type="term" value="F:L-phosphoserine phosphatase activity"/>
    <property type="evidence" value="ECO:0007669"/>
    <property type="project" value="TreeGrafter"/>
</dbReference>
<evidence type="ECO:0000256" key="8">
    <source>
        <dbReference type="ARBA" id="ARBA00022842"/>
    </source>
</evidence>
<dbReference type="EMBL" id="FOMG01000005">
    <property type="protein sequence ID" value="SFC56788.1"/>
    <property type="molecule type" value="Genomic_DNA"/>
</dbReference>
<comment type="catalytic activity">
    <reaction evidence="11">
        <text>O-phospho-D-serine + H2O = D-serine + phosphate</text>
        <dbReference type="Rhea" id="RHEA:24873"/>
        <dbReference type="ChEBI" id="CHEBI:15377"/>
        <dbReference type="ChEBI" id="CHEBI:35247"/>
        <dbReference type="ChEBI" id="CHEBI:43474"/>
        <dbReference type="ChEBI" id="CHEBI:58680"/>
        <dbReference type="EC" id="3.1.3.3"/>
    </reaction>
</comment>
<accession>A0A1I1KDJ5</accession>
<comment type="similarity">
    <text evidence="3">Belongs to the HAD-like hydrolase superfamily. SerB family.</text>
</comment>
<keyword evidence="9" id="KW-0718">Serine biosynthesis</keyword>
<dbReference type="NCBIfam" id="TIGR01488">
    <property type="entry name" value="HAD-SF-IB"/>
    <property type="match status" value="1"/>
</dbReference>
<evidence type="ECO:0000256" key="11">
    <source>
        <dbReference type="ARBA" id="ARBA00048523"/>
    </source>
</evidence>
<dbReference type="Gene3D" id="1.20.1440.100">
    <property type="entry name" value="SG protein - dephosphorylation function"/>
    <property type="match status" value="1"/>
</dbReference>
<protein>
    <recommendedName>
        <fullName evidence="4">phosphoserine phosphatase</fullName>
        <ecNumber evidence="4">3.1.3.3</ecNumber>
    </recommendedName>
</protein>